<organism evidence="1 2">
    <name type="scientific">Dreissena polymorpha</name>
    <name type="common">Zebra mussel</name>
    <name type="synonym">Mytilus polymorpha</name>
    <dbReference type="NCBI Taxonomy" id="45954"/>
    <lineage>
        <taxon>Eukaryota</taxon>
        <taxon>Metazoa</taxon>
        <taxon>Spiralia</taxon>
        <taxon>Lophotrochozoa</taxon>
        <taxon>Mollusca</taxon>
        <taxon>Bivalvia</taxon>
        <taxon>Autobranchia</taxon>
        <taxon>Heteroconchia</taxon>
        <taxon>Euheterodonta</taxon>
        <taxon>Imparidentia</taxon>
        <taxon>Neoheterodontei</taxon>
        <taxon>Myida</taxon>
        <taxon>Dreissenoidea</taxon>
        <taxon>Dreissenidae</taxon>
        <taxon>Dreissena</taxon>
    </lineage>
</organism>
<dbReference type="Proteomes" id="UP000828390">
    <property type="component" value="Unassembled WGS sequence"/>
</dbReference>
<comment type="caution">
    <text evidence="1">The sequence shown here is derived from an EMBL/GenBank/DDBJ whole genome shotgun (WGS) entry which is preliminary data.</text>
</comment>
<reference evidence="1" key="2">
    <citation type="submission" date="2020-11" db="EMBL/GenBank/DDBJ databases">
        <authorList>
            <person name="McCartney M.A."/>
            <person name="Auch B."/>
            <person name="Kono T."/>
            <person name="Mallez S."/>
            <person name="Becker A."/>
            <person name="Gohl D.M."/>
            <person name="Silverstein K.A.T."/>
            <person name="Koren S."/>
            <person name="Bechman K.B."/>
            <person name="Herman A."/>
            <person name="Abrahante J.E."/>
            <person name="Garbe J."/>
        </authorList>
    </citation>
    <scope>NUCLEOTIDE SEQUENCE</scope>
    <source>
        <strain evidence="1">Duluth1</strain>
        <tissue evidence="1">Whole animal</tissue>
    </source>
</reference>
<gene>
    <name evidence="1" type="ORF">DPMN_146424</name>
</gene>
<sequence length="109" mass="12210">MLQSAKGYTAVSEGLHCSQQRVTDLIEEWTAQLLGYGMHIVNVKSSDIKESFVTRLVHSLVAVSSRLLVFSDVKCIHNDVLFDEQYVNTPSKSATCYIEIINCIIKPFS</sequence>
<reference evidence="1" key="1">
    <citation type="journal article" date="2019" name="bioRxiv">
        <title>The Genome of the Zebra Mussel, Dreissena polymorpha: A Resource for Invasive Species Research.</title>
        <authorList>
            <person name="McCartney M.A."/>
            <person name="Auch B."/>
            <person name="Kono T."/>
            <person name="Mallez S."/>
            <person name="Zhang Y."/>
            <person name="Obille A."/>
            <person name="Becker A."/>
            <person name="Abrahante J.E."/>
            <person name="Garbe J."/>
            <person name="Badalamenti J.P."/>
            <person name="Herman A."/>
            <person name="Mangelson H."/>
            <person name="Liachko I."/>
            <person name="Sullivan S."/>
            <person name="Sone E.D."/>
            <person name="Koren S."/>
            <person name="Silverstein K.A.T."/>
            <person name="Beckman K.B."/>
            <person name="Gohl D.M."/>
        </authorList>
    </citation>
    <scope>NUCLEOTIDE SEQUENCE</scope>
    <source>
        <strain evidence="1">Duluth1</strain>
        <tissue evidence="1">Whole animal</tissue>
    </source>
</reference>
<dbReference type="EMBL" id="JAIWYP010000007">
    <property type="protein sequence ID" value="KAH3792923.1"/>
    <property type="molecule type" value="Genomic_DNA"/>
</dbReference>
<evidence type="ECO:0000313" key="1">
    <source>
        <dbReference type="EMBL" id="KAH3792923.1"/>
    </source>
</evidence>
<name>A0A9D4F6K0_DREPO</name>
<keyword evidence="2" id="KW-1185">Reference proteome</keyword>
<proteinExistence type="predicted"/>
<accession>A0A9D4F6K0</accession>
<evidence type="ECO:0000313" key="2">
    <source>
        <dbReference type="Proteomes" id="UP000828390"/>
    </source>
</evidence>
<dbReference type="AlphaFoldDB" id="A0A9D4F6K0"/>
<protein>
    <submittedName>
        <fullName evidence="1">Uncharacterized protein</fullName>
    </submittedName>
</protein>